<dbReference type="Proteomes" id="UP000676478">
    <property type="component" value="Unassembled WGS sequence"/>
</dbReference>
<gene>
    <name evidence="1" type="ORF">JK167_11590</name>
</gene>
<reference evidence="1" key="2">
    <citation type="submission" date="2022-09" db="EMBL/GenBank/DDBJ databases">
        <title>Genome-inferred correspondence between phylogeny and metabolic traits in the wild Drosophila gut microbiome.</title>
        <authorList>
            <person name="Bueno E."/>
            <person name="Blow F."/>
            <person name="Douglas A.E."/>
        </authorList>
    </citation>
    <scope>NUCLEOTIDE SEQUENCE</scope>
    <source>
        <strain evidence="1">Dm-2019-70</strain>
    </source>
</reference>
<sequence>MKKICLTLTVALLSSSVATTALASLPGYNSSYWYKTRTMHVKKSVTAYQINPQNWKTHAKKRLKIGTKIKVYNSANLSWTLKSSKLKNTSGYVWVVKGHYNTKWLKK</sequence>
<protein>
    <submittedName>
        <fullName evidence="1">Uncharacterized protein</fullName>
    </submittedName>
</protein>
<name>A0A1W6N8K2_LEVBR</name>
<organism evidence="1 2">
    <name type="scientific">Levilactobacillus brevis</name>
    <name type="common">Lactobacillus brevis</name>
    <dbReference type="NCBI Taxonomy" id="1580"/>
    <lineage>
        <taxon>Bacteria</taxon>
        <taxon>Bacillati</taxon>
        <taxon>Bacillota</taxon>
        <taxon>Bacilli</taxon>
        <taxon>Lactobacillales</taxon>
        <taxon>Lactobacillaceae</taxon>
        <taxon>Levilactobacillus</taxon>
    </lineage>
</organism>
<evidence type="ECO:0000313" key="2">
    <source>
        <dbReference type="Proteomes" id="UP000676478"/>
    </source>
</evidence>
<comment type="caution">
    <text evidence="1">The sequence shown here is derived from an EMBL/GenBank/DDBJ whole genome shotgun (WGS) entry which is preliminary data.</text>
</comment>
<accession>A0A1W6N8K2</accession>
<proteinExistence type="predicted"/>
<reference evidence="1" key="1">
    <citation type="submission" date="2020-12" db="EMBL/GenBank/DDBJ databases">
        <authorList>
            <person name="Mcmullen J.G."/>
        </authorList>
    </citation>
    <scope>NUCLEOTIDE SEQUENCE</scope>
    <source>
        <strain evidence="1">Dm-2019-70</strain>
    </source>
</reference>
<dbReference type="AlphaFoldDB" id="A0A1W6N8K2"/>
<dbReference type="EMBL" id="JAERKF010000016">
    <property type="protein sequence ID" value="MBS1011470.1"/>
    <property type="molecule type" value="Genomic_DNA"/>
</dbReference>
<dbReference type="RefSeq" id="WP_085763005.1">
    <property type="nucleotide sequence ID" value="NZ_CP019750.1"/>
</dbReference>
<evidence type="ECO:0000313" key="1">
    <source>
        <dbReference type="EMBL" id="MBS1011470.1"/>
    </source>
</evidence>